<comment type="caution">
    <text evidence="1">The sequence shown here is derived from an EMBL/GenBank/DDBJ whole genome shotgun (WGS) entry which is preliminary data.</text>
</comment>
<proteinExistence type="predicted"/>
<dbReference type="Proteomes" id="UP000247459">
    <property type="component" value="Unassembled WGS sequence"/>
</dbReference>
<evidence type="ECO:0000313" key="2">
    <source>
        <dbReference type="Proteomes" id="UP000247459"/>
    </source>
</evidence>
<accession>A0A2W0CD99</accession>
<gene>
    <name evidence="1" type="ORF">PIL02S_00500</name>
</gene>
<organism evidence="1 2">
    <name type="scientific">Paenibacillus illinoisensis</name>
    <dbReference type="NCBI Taxonomy" id="59845"/>
    <lineage>
        <taxon>Bacteria</taxon>
        <taxon>Bacillati</taxon>
        <taxon>Bacillota</taxon>
        <taxon>Bacilli</taxon>
        <taxon>Bacillales</taxon>
        <taxon>Paenibacillaceae</taxon>
        <taxon>Paenibacillus</taxon>
    </lineage>
</organism>
<dbReference type="OrthoDB" id="2624422at2"/>
<sequence length="116" mass="13402">MASRNIDEENYVCDELKILQILNRMMKGVLDSDADAVRSSYVKEHAVHKEDFSQVYAAAILMDDPRFNVLQDGNIEVFIKQKNVYFSDSPLTADETDKLYLMQKEDSDWLIFSVTN</sequence>
<name>A0A2W0CD99_9BACL</name>
<reference evidence="1 2" key="1">
    <citation type="submission" date="2018-01" db="EMBL/GenBank/DDBJ databases">
        <title>Genome sequence of the PGP bacterium Paenibacillus illinoisensis E3.</title>
        <authorList>
            <person name="Rolli E."/>
            <person name="Marasco R."/>
            <person name="Bessem C."/>
            <person name="Michoud G."/>
            <person name="Gaiarsa S."/>
            <person name="Borin S."/>
            <person name="Daffonchio D."/>
        </authorList>
    </citation>
    <scope>NUCLEOTIDE SEQUENCE [LARGE SCALE GENOMIC DNA]</scope>
    <source>
        <strain evidence="1 2">E3</strain>
    </source>
</reference>
<dbReference type="AlphaFoldDB" id="A0A2W0CD99"/>
<protein>
    <submittedName>
        <fullName evidence="1">Uncharacterized protein</fullName>
    </submittedName>
</protein>
<dbReference type="EMBL" id="PRLG01000003">
    <property type="protein sequence ID" value="PYY30953.1"/>
    <property type="molecule type" value="Genomic_DNA"/>
</dbReference>
<evidence type="ECO:0000313" key="1">
    <source>
        <dbReference type="EMBL" id="PYY30953.1"/>
    </source>
</evidence>